<proteinExistence type="predicted"/>
<dbReference type="AlphaFoldDB" id="A0A2U2AM83"/>
<sequence>MDNRLRTIDLAVVIQHTSKTEDEALYLDKEAATELLQSIGQNIASHFPGIQNFGLIGVGSIYHLHQIIRPGFPIYTQLFELSKIHFREKNFKPSIIGIGTAEEQFEVFHFNKELSEFADVLEVLPFTVVMPETPEAADFIEKMERELITKAHLNGKIVSDFQNAFEQDILNMSIVTLADLNGLFASQLIQIGLEELWEIMQAVIFDQTEKLNQLGSGHILYWKLDEVALYVAHPSIYDEAMKDYLQDYKTYALTTDRLEHLFKMHKIPYSKIEVMNPDFFKEPLTVDSARAQLTTHIKAL</sequence>
<protein>
    <submittedName>
        <fullName evidence="1">Uncharacterized protein</fullName>
    </submittedName>
</protein>
<dbReference type="EMBL" id="QEWR01000002">
    <property type="protein sequence ID" value="PWD84285.1"/>
    <property type="molecule type" value="Genomic_DNA"/>
</dbReference>
<evidence type="ECO:0000313" key="2">
    <source>
        <dbReference type="Proteomes" id="UP000244948"/>
    </source>
</evidence>
<comment type="caution">
    <text evidence="1">The sequence shown here is derived from an EMBL/GenBank/DDBJ whole genome shotgun (WGS) entry which is preliminary data.</text>
</comment>
<accession>A0A2U2AM83</accession>
<organism evidence="1 2">
    <name type="scientific">Ignatzschineria indica</name>
    <dbReference type="NCBI Taxonomy" id="472583"/>
    <lineage>
        <taxon>Bacteria</taxon>
        <taxon>Pseudomonadati</taxon>
        <taxon>Pseudomonadota</taxon>
        <taxon>Gammaproteobacteria</taxon>
        <taxon>Cardiobacteriales</taxon>
        <taxon>Ignatzschineriaceae</taxon>
        <taxon>Ignatzschineria</taxon>
    </lineage>
</organism>
<evidence type="ECO:0000313" key="1">
    <source>
        <dbReference type="EMBL" id="PWD84285.1"/>
    </source>
</evidence>
<keyword evidence="2" id="KW-1185">Reference proteome</keyword>
<name>A0A2U2AM83_9GAMM</name>
<dbReference type="Proteomes" id="UP000244948">
    <property type="component" value="Unassembled WGS sequence"/>
</dbReference>
<gene>
    <name evidence="1" type="ORF">DC082_01715</name>
</gene>
<dbReference type="RefSeq" id="WP_109235485.1">
    <property type="nucleotide sequence ID" value="NZ_BMXZ01000001.1"/>
</dbReference>
<reference evidence="1 2" key="1">
    <citation type="journal article" date="2018" name="Genome Announc.">
        <title>Ignatzschineria cameli sp. nov., isolated from necrotic foot tissue of dromedaries (Camelus dromedarius) and associated maggots (Wohlfahrtia species) in Dubai.</title>
        <authorList>
            <person name="Tsang C.C."/>
            <person name="Tang J.Y."/>
            <person name="Fong J.Y."/>
            <person name="Kinne J."/>
            <person name="Lee H.H."/>
            <person name="Joseph M."/>
            <person name="Jose S."/>
            <person name="Schuster R.K."/>
            <person name="Tang Y."/>
            <person name="Sivakumar S."/>
            <person name="Chen J.H."/>
            <person name="Teng J.L."/>
            <person name="Lau S.K."/>
            <person name="Wernery U."/>
            <person name="Woo P.C."/>
        </authorList>
    </citation>
    <scope>NUCLEOTIDE SEQUENCE [LARGE SCALE GENOMIC DNA]</scope>
    <source>
        <strain evidence="1 2">KCTC 22643</strain>
    </source>
</reference>